<evidence type="ECO:0000313" key="2">
    <source>
        <dbReference type="EMBL" id="KAJ4429190.1"/>
    </source>
</evidence>
<gene>
    <name evidence="2" type="ORF">ANN_26193</name>
</gene>
<evidence type="ECO:0000313" key="3">
    <source>
        <dbReference type="Proteomes" id="UP001148838"/>
    </source>
</evidence>
<keyword evidence="3" id="KW-1185">Reference proteome</keyword>
<feature type="compositionally biased region" description="Basic and acidic residues" evidence="1">
    <location>
        <begin position="392"/>
        <end position="404"/>
    </location>
</feature>
<dbReference type="Gene3D" id="3.30.420.10">
    <property type="entry name" value="Ribonuclease H-like superfamily/Ribonuclease H"/>
    <property type="match status" value="1"/>
</dbReference>
<feature type="compositionally biased region" description="Polar residues" evidence="1">
    <location>
        <begin position="372"/>
        <end position="381"/>
    </location>
</feature>
<comment type="caution">
    <text evidence="2">The sequence shown here is derived from an EMBL/GenBank/DDBJ whole genome shotgun (WGS) entry which is preliminary data.</text>
</comment>
<organism evidence="2 3">
    <name type="scientific">Periplaneta americana</name>
    <name type="common">American cockroach</name>
    <name type="synonym">Blatta americana</name>
    <dbReference type="NCBI Taxonomy" id="6978"/>
    <lineage>
        <taxon>Eukaryota</taxon>
        <taxon>Metazoa</taxon>
        <taxon>Ecdysozoa</taxon>
        <taxon>Arthropoda</taxon>
        <taxon>Hexapoda</taxon>
        <taxon>Insecta</taxon>
        <taxon>Pterygota</taxon>
        <taxon>Neoptera</taxon>
        <taxon>Polyneoptera</taxon>
        <taxon>Dictyoptera</taxon>
        <taxon>Blattodea</taxon>
        <taxon>Blattoidea</taxon>
        <taxon>Blattidae</taxon>
        <taxon>Blattinae</taxon>
        <taxon>Periplaneta</taxon>
    </lineage>
</organism>
<dbReference type="EMBL" id="JAJSOF020000036">
    <property type="protein sequence ID" value="KAJ4429190.1"/>
    <property type="molecule type" value="Genomic_DNA"/>
</dbReference>
<dbReference type="Proteomes" id="UP001148838">
    <property type="component" value="Unassembled WGS sequence"/>
</dbReference>
<protein>
    <recommendedName>
        <fullName evidence="4">RNase H type-1 domain-containing protein</fullName>
    </recommendedName>
</protein>
<dbReference type="InterPro" id="IPR012337">
    <property type="entry name" value="RNaseH-like_sf"/>
</dbReference>
<dbReference type="SUPFAM" id="SSF53098">
    <property type="entry name" value="Ribonuclease H-like"/>
    <property type="match status" value="1"/>
</dbReference>
<evidence type="ECO:0000256" key="1">
    <source>
        <dbReference type="SAM" id="MobiDB-lite"/>
    </source>
</evidence>
<proteinExistence type="predicted"/>
<feature type="compositionally biased region" description="Basic and acidic residues" evidence="1">
    <location>
        <begin position="359"/>
        <end position="371"/>
    </location>
</feature>
<evidence type="ECO:0008006" key="4">
    <source>
        <dbReference type="Google" id="ProtNLM"/>
    </source>
</evidence>
<accession>A0ABQ8S5L4</accession>
<name>A0ABQ8S5L4_PERAM</name>
<sequence length="404" mass="46212">MLDIEHYTDLLEDVKKDDTPKDVLKSLALETIHTRFPEQQWLHIFTDGSLLTNQIGANAGATCRLFSFYKPLGFGITNFDGEVEAICTTLQNLLYRIAQFQQAVILSDSKAAILAITSTLTPKSQQILECWKCLPTLIRTSSVTQQKGADRPKTVITEEAKAAATEDFREVLRNPFDSMSRNLVYPIGNMELDERRISSFIIVKHLILKSHRSWLVEPADELARLIDCVAPPVAVSGQHSRNDVGLPPRLVLARTWSHDVYCVMSYEHSPTDRRHQITHFSLVPRFPVAGFKCHNSRKGRGTRGAIDLLRTIGERYLEKNNDVRSIRRLRKGFDRADRNKLMRILKEIDESDKDDDENRETRDNDGGRNGETRVTMTATGTDRQRRRRRRERRDESDEDGGQKP</sequence>
<reference evidence="2 3" key="1">
    <citation type="journal article" date="2022" name="Allergy">
        <title>Genome assembly and annotation of Periplaneta americana reveal a comprehensive cockroach allergen profile.</title>
        <authorList>
            <person name="Wang L."/>
            <person name="Xiong Q."/>
            <person name="Saelim N."/>
            <person name="Wang L."/>
            <person name="Nong W."/>
            <person name="Wan A.T."/>
            <person name="Shi M."/>
            <person name="Liu X."/>
            <person name="Cao Q."/>
            <person name="Hui J.H.L."/>
            <person name="Sookrung N."/>
            <person name="Leung T.F."/>
            <person name="Tungtrongchitr A."/>
            <person name="Tsui S.K.W."/>
        </authorList>
    </citation>
    <scope>NUCLEOTIDE SEQUENCE [LARGE SCALE GENOMIC DNA]</scope>
    <source>
        <strain evidence="2">PWHHKU_190912</strain>
    </source>
</reference>
<dbReference type="InterPro" id="IPR036397">
    <property type="entry name" value="RNaseH_sf"/>
</dbReference>
<feature type="region of interest" description="Disordered" evidence="1">
    <location>
        <begin position="351"/>
        <end position="404"/>
    </location>
</feature>